<accession>A0ABT7AQL7</accession>
<reference evidence="1 2" key="1">
    <citation type="submission" date="2023-01" db="EMBL/GenBank/DDBJ databases">
        <title>Novel diversity within Roseofilum (Cyanobacteria; Desertifilaceae) from marine benthic mats with descriptions of four novel species.</title>
        <authorList>
            <person name="Wang Y."/>
            <person name="Berthold D.E."/>
            <person name="Hu J."/>
            <person name="Lefler F.W."/>
            <person name="Laughinghouse H.D. IV."/>
        </authorList>
    </citation>
    <scope>NUCLEOTIDE SEQUENCE [LARGE SCALE GENOMIC DNA]</scope>
    <source>
        <strain evidence="1 2">BLCC-M154</strain>
    </source>
</reference>
<protein>
    <recommendedName>
        <fullName evidence="3">CopG-like ribbon-helix-helix domain-containing protein</fullName>
    </recommendedName>
</protein>
<name>A0ABT7AQL7_9CYAN</name>
<dbReference type="RefSeq" id="WP_283752960.1">
    <property type="nucleotide sequence ID" value="NZ_JAQOSP010000049.1"/>
</dbReference>
<comment type="caution">
    <text evidence="1">The sequence shown here is derived from an EMBL/GenBank/DDBJ whole genome shotgun (WGS) entry which is preliminary data.</text>
</comment>
<evidence type="ECO:0000313" key="2">
    <source>
        <dbReference type="Proteomes" id="UP001235303"/>
    </source>
</evidence>
<keyword evidence="2" id="KW-1185">Reference proteome</keyword>
<dbReference type="EMBL" id="JAQOSP010000049">
    <property type="protein sequence ID" value="MDJ1169199.1"/>
    <property type="molecule type" value="Genomic_DNA"/>
</dbReference>
<sequence length="67" mass="7968">MPLECGEYMATMAKPKKKQVSIRIPEEDYEFLDMYCEEEGIERATWMASVIHKEVRRIQQQDQTVTQ</sequence>
<gene>
    <name evidence="1" type="ORF">PMG71_07160</name>
</gene>
<dbReference type="Proteomes" id="UP001235303">
    <property type="component" value="Unassembled WGS sequence"/>
</dbReference>
<evidence type="ECO:0000313" key="1">
    <source>
        <dbReference type="EMBL" id="MDJ1169199.1"/>
    </source>
</evidence>
<organism evidence="1 2">
    <name type="scientific">Roseofilum acuticapitatum BLCC-M154</name>
    <dbReference type="NCBI Taxonomy" id="3022444"/>
    <lineage>
        <taxon>Bacteria</taxon>
        <taxon>Bacillati</taxon>
        <taxon>Cyanobacteriota</taxon>
        <taxon>Cyanophyceae</taxon>
        <taxon>Desertifilales</taxon>
        <taxon>Desertifilaceae</taxon>
        <taxon>Roseofilum</taxon>
        <taxon>Roseofilum acuticapitatum</taxon>
    </lineage>
</organism>
<evidence type="ECO:0008006" key="3">
    <source>
        <dbReference type="Google" id="ProtNLM"/>
    </source>
</evidence>
<proteinExistence type="predicted"/>